<dbReference type="AlphaFoldDB" id="A0A1H3EJY7"/>
<gene>
    <name evidence="1" type="ORF">SAMN04487946_102339</name>
</gene>
<dbReference type="RefSeq" id="WP_089765882.1">
    <property type="nucleotide sequence ID" value="NZ_FNPB01000002.1"/>
</dbReference>
<evidence type="ECO:0000313" key="2">
    <source>
        <dbReference type="Proteomes" id="UP000199170"/>
    </source>
</evidence>
<dbReference type="OrthoDB" id="239492at2157"/>
<sequence>MSLSDIAAGLELTAAQVDRGVATVDDTAVDRDARLREHADELPCTAAAAATVLDRYESGVRIGAAGAAAALPEVTAAKLLHRCGFEGVTPLAPTARRVLRDWLDGRIARADALELTGATEAEFALAAYVETHDPIDAVAATVRRDASAPITGDALVSKRDALAETMSAGGDVS</sequence>
<dbReference type="Pfam" id="PF25257">
    <property type="entry name" value="DUF7858"/>
    <property type="match status" value="1"/>
</dbReference>
<name>A0A1H3EJY7_9EURY</name>
<keyword evidence="2" id="KW-1185">Reference proteome</keyword>
<accession>A0A1H3EJY7</accession>
<reference evidence="2" key="1">
    <citation type="submission" date="2016-10" db="EMBL/GenBank/DDBJ databases">
        <authorList>
            <person name="Varghese N."/>
            <person name="Submissions S."/>
        </authorList>
    </citation>
    <scope>NUCLEOTIDE SEQUENCE [LARGE SCALE GENOMIC DNA]</scope>
    <source>
        <strain evidence="2">CGMCC 1.10118</strain>
    </source>
</reference>
<evidence type="ECO:0000313" key="1">
    <source>
        <dbReference type="EMBL" id="SDX79093.1"/>
    </source>
</evidence>
<organism evidence="1 2">
    <name type="scientific">Halobellus clavatus</name>
    <dbReference type="NCBI Taxonomy" id="660517"/>
    <lineage>
        <taxon>Archaea</taxon>
        <taxon>Methanobacteriati</taxon>
        <taxon>Methanobacteriota</taxon>
        <taxon>Stenosarchaea group</taxon>
        <taxon>Halobacteria</taxon>
        <taxon>Halobacteriales</taxon>
        <taxon>Haloferacaceae</taxon>
        <taxon>Halobellus</taxon>
    </lineage>
</organism>
<dbReference type="EMBL" id="FNPB01000002">
    <property type="protein sequence ID" value="SDX79093.1"/>
    <property type="molecule type" value="Genomic_DNA"/>
</dbReference>
<proteinExistence type="predicted"/>
<dbReference type="InterPro" id="IPR057180">
    <property type="entry name" value="DUF7858"/>
</dbReference>
<protein>
    <submittedName>
        <fullName evidence="1">Uncharacterized protein</fullName>
    </submittedName>
</protein>
<dbReference type="Proteomes" id="UP000199170">
    <property type="component" value="Unassembled WGS sequence"/>
</dbReference>